<organism evidence="2 3">
    <name type="scientific">Acropora cervicornis</name>
    <name type="common">Staghorn coral</name>
    <dbReference type="NCBI Taxonomy" id="6130"/>
    <lineage>
        <taxon>Eukaryota</taxon>
        <taxon>Metazoa</taxon>
        <taxon>Cnidaria</taxon>
        <taxon>Anthozoa</taxon>
        <taxon>Hexacorallia</taxon>
        <taxon>Scleractinia</taxon>
        <taxon>Astrocoeniina</taxon>
        <taxon>Acroporidae</taxon>
        <taxon>Acropora</taxon>
    </lineage>
</organism>
<accession>A0AAD9V0V6</accession>
<name>A0AAD9V0V6_ACRCE</name>
<evidence type="ECO:0000313" key="2">
    <source>
        <dbReference type="EMBL" id="KAK2557164.1"/>
    </source>
</evidence>
<evidence type="ECO:0000256" key="1">
    <source>
        <dbReference type="SAM" id="MobiDB-lite"/>
    </source>
</evidence>
<feature type="compositionally biased region" description="Low complexity" evidence="1">
    <location>
        <begin position="55"/>
        <end position="68"/>
    </location>
</feature>
<evidence type="ECO:0000313" key="3">
    <source>
        <dbReference type="Proteomes" id="UP001249851"/>
    </source>
</evidence>
<comment type="caution">
    <text evidence="2">The sequence shown here is derived from an EMBL/GenBank/DDBJ whole genome shotgun (WGS) entry which is preliminary data.</text>
</comment>
<keyword evidence="3" id="KW-1185">Reference proteome</keyword>
<gene>
    <name evidence="2" type="ORF">P5673_020645</name>
</gene>
<dbReference type="EMBL" id="JARQWQ010000051">
    <property type="protein sequence ID" value="KAK2557164.1"/>
    <property type="molecule type" value="Genomic_DNA"/>
</dbReference>
<reference evidence="2" key="1">
    <citation type="journal article" date="2023" name="G3 (Bethesda)">
        <title>Whole genome assembly and annotation of the endangered Caribbean coral Acropora cervicornis.</title>
        <authorList>
            <person name="Selwyn J.D."/>
            <person name="Vollmer S.V."/>
        </authorList>
    </citation>
    <scope>NUCLEOTIDE SEQUENCE</scope>
    <source>
        <strain evidence="2">K2</strain>
    </source>
</reference>
<feature type="region of interest" description="Disordered" evidence="1">
    <location>
        <begin position="55"/>
        <end position="76"/>
    </location>
</feature>
<dbReference type="Proteomes" id="UP001249851">
    <property type="component" value="Unassembled WGS sequence"/>
</dbReference>
<protein>
    <submittedName>
        <fullName evidence="2">Uncharacterized protein</fullName>
    </submittedName>
</protein>
<sequence length="94" mass="10531">MTERTKDYYQHFLPIKEDNTQHWNAMDVSSIGPTRGRDSNKMMAEVYKHVNQLPVSSSSSQGVDSLGPDFEETATSSGLPTKYFNRAILAFSPS</sequence>
<reference evidence="2" key="2">
    <citation type="journal article" date="2023" name="Science">
        <title>Genomic signatures of disease resistance in endangered staghorn corals.</title>
        <authorList>
            <person name="Vollmer S.V."/>
            <person name="Selwyn J.D."/>
            <person name="Despard B.A."/>
            <person name="Roesel C.L."/>
        </authorList>
    </citation>
    <scope>NUCLEOTIDE SEQUENCE</scope>
    <source>
        <strain evidence="2">K2</strain>
    </source>
</reference>
<dbReference type="AlphaFoldDB" id="A0AAD9V0V6"/>
<proteinExistence type="predicted"/>